<reference evidence="1 2" key="1">
    <citation type="submission" date="2020-11" db="EMBL/GenBank/DDBJ databases">
        <title>Corynebacterium sp. ZJ-599.</title>
        <authorList>
            <person name="Zhou J."/>
        </authorList>
    </citation>
    <scope>NUCLEOTIDE SEQUENCE [LARGE SCALE GENOMIC DNA]</scope>
    <source>
        <strain evidence="1 2">ZJ-599</strain>
    </source>
</reference>
<dbReference type="Pfam" id="PF01063">
    <property type="entry name" value="Aminotran_4"/>
    <property type="match status" value="1"/>
</dbReference>
<dbReference type="InterPro" id="IPR043132">
    <property type="entry name" value="BCAT-like_C"/>
</dbReference>
<dbReference type="Gene3D" id="3.20.10.10">
    <property type="entry name" value="D-amino Acid Aminotransferase, subunit A, domain 2"/>
    <property type="match status" value="1"/>
</dbReference>
<dbReference type="RefSeq" id="WP_165007702.1">
    <property type="nucleotide sequence ID" value="NZ_CP064954.1"/>
</dbReference>
<dbReference type="GO" id="GO:0003824">
    <property type="term" value="F:catalytic activity"/>
    <property type="evidence" value="ECO:0007669"/>
    <property type="project" value="InterPro"/>
</dbReference>
<evidence type="ECO:0000313" key="2">
    <source>
        <dbReference type="Proteomes" id="UP000594681"/>
    </source>
</evidence>
<evidence type="ECO:0000313" key="1">
    <source>
        <dbReference type="EMBL" id="QPK79881.1"/>
    </source>
</evidence>
<proteinExistence type="predicted"/>
<sequence>MMLVDSFLVRDGRVVRPDLHRQRFEAAGGTYPDLRGSIPERGEWFPRISGHLAGVDAVAEAATGVSVKLRPAPPLRSATRLWIGPEEDPRVVPQVKGPDLGVLAELRARAVALGADDALLHRGGWALEAANAAVMFIDGGEAVLSPQGETLLSTTVVATLEAGLLPRVQRRQVSIAQALRLPAFAASALHGWTPVTHWIGAWGQVVAPRTEAFDAAAVNAALWEQAMPL</sequence>
<dbReference type="SUPFAM" id="SSF56752">
    <property type="entry name" value="D-aminoacid aminotransferase-like PLP-dependent enzymes"/>
    <property type="match status" value="1"/>
</dbReference>
<gene>
    <name evidence="1" type="ORF">G7Y31_04080</name>
</gene>
<evidence type="ECO:0008006" key="3">
    <source>
        <dbReference type="Google" id="ProtNLM"/>
    </source>
</evidence>
<name>A0A7T0KFL3_9CORY</name>
<dbReference type="Proteomes" id="UP000594681">
    <property type="component" value="Chromosome"/>
</dbReference>
<dbReference type="AlphaFoldDB" id="A0A7T0KFL3"/>
<keyword evidence="2" id="KW-1185">Reference proteome</keyword>
<dbReference type="KEGG" id="cliz:G7Y31_04080"/>
<organism evidence="1 2">
    <name type="scientific">Corynebacterium lizhenjunii</name>
    <dbReference type="NCBI Taxonomy" id="2709394"/>
    <lineage>
        <taxon>Bacteria</taxon>
        <taxon>Bacillati</taxon>
        <taxon>Actinomycetota</taxon>
        <taxon>Actinomycetes</taxon>
        <taxon>Mycobacteriales</taxon>
        <taxon>Corynebacteriaceae</taxon>
        <taxon>Corynebacterium</taxon>
    </lineage>
</organism>
<dbReference type="InterPro" id="IPR001544">
    <property type="entry name" value="Aminotrans_IV"/>
</dbReference>
<dbReference type="InterPro" id="IPR036038">
    <property type="entry name" value="Aminotransferase-like"/>
</dbReference>
<dbReference type="EMBL" id="CP064954">
    <property type="protein sequence ID" value="QPK79881.1"/>
    <property type="molecule type" value="Genomic_DNA"/>
</dbReference>
<accession>A0A7T0KFL3</accession>
<protein>
    <recommendedName>
        <fullName evidence="3">Aminotransferase</fullName>
    </recommendedName>
</protein>